<feature type="transmembrane region" description="Helical" evidence="11">
    <location>
        <begin position="102"/>
        <end position="120"/>
    </location>
</feature>
<dbReference type="AlphaFoldDB" id="A0A2I4ATG2"/>
<dbReference type="InterPro" id="IPR000276">
    <property type="entry name" value="GPCR_Rhodpsn"/>
</dbReference>
<feature type="transmembrane region" description="Helical" evidence="11">
    <location>
        <begin position="140"/>
        <end position="165"/>
    </location>
</feature>
<evidence type="ECO:0000256" key="7">
    <source>
        <dbReference type="ARBA" id="ARBA00023170"/>
    </source>
</evidence>
<keyword evidence="6 11" id="KW-0472">Membrane</keyword>
<dbReference type="SUPFAM" id="SSF81321">
    <property type="entry name" value="Family A G protein-coupled receptor-like"/>
    <property type="match status" value="1"/>
</dbReference>
<feature type="transmembrane region" description="Helical" evidence="11">
    <location>
        <begin position="69"/>
        <end position="90"/>
    </location>
</feature>
<evidence type="ECO:0000256" key="9">
    <source>
        <dbReference type="RuleBase" id="RU000688"/>
    </source>
</evidence>
<evidence type="ECO:0000256" key="1">
    <source>
        <dbReference type="ARBA" id="ARBA00004651"/>
    </source>
</evidence>
<dbReference type="KEGG" id="alim:106514187"/>
<keyword evidence="5 9" id="KW-0297">G-protein coupled receptor</keyword>
<dbReference type="CDD" id="cd14984">
    <property type="entry name" value="7tmA_Chemokine_R"/>
    <property type="match status" value="1"/>
</dbReference>
<dbReference type="GO" id="GO:0019722">
    <property type="term" value="P:calcium-mediated signaling"/>
    <property type="evidence" value="ECO:0007669"/>
    <property type="project" value="TreeGrafter"/>
</dbReference>
<evidence type="ECO:0000313" key="13">
    <source>
        <dbReference type="Proteomes" id="UP000192220"/>
    </source>
</evidence>
<dbReference type="PRINTS" id="PR00237">
    <property type="entry name" value="GPCRRHODOPSN"/>
</dbReference>
<dbReference type="InterPro" id="IPR000355">
    <property type="entry name" value="Chemokine_rcpt"/>
</dbReference>
<dbReference type="InParanoid" id="A0A2I4ATG2"/>
<gene>
    <name evidence="14" type="primary">LOC106514187</name>
</gene>
<dbReference type="GO" id="GO:0009897">
    <property type="term" value="C:external side of plasma membrane"/>
    <property type="evidence" value="ECO:0007669"/>
    <property type="project" value="TreeGrafter"/>
</dbReference>
<dbReference type="GO" id="GO:0006955">
    <property type="term" value="P:immune response"/>
    <property type="evidence" value="ECO:0007669"/>
    <property type="project" value="TreeGrafter"/>
</dbReference>
<keyword evidence="4 11" id="KW-1133">Transmembrane helix</keyword>
<reference evidence="14" key="1">
    <citation type="submission" date="2025-08" db="UniProtKB">
        <authorList>
            <consortium name="RefSeq"/>
        </authorList>
    </citation>
    <scope>IDENTIFICATION</scope>
    <source>
        <strain evidence="14">Quisiro</strain>
        <tissue evidence="14">Liver</tissue>
    </source>
</reference>
<dbReference type="GO" id="GO:0016493">
    <property type="term" value="F:C-C chemokine receptor activity"/>
    <property type="evidence" value="ECO:0007669"/>
    <property type="project" value="TreeGrafter"/>
</dbReference>
<comment type="similarity">
    <text evidence="9">Belongs to the G-protein coupled receptor 1 family.</text>
</comment>
<dbReference type="RefSeq" id="XP_013858790.1">
    <property type="nucleotide sequence ID" value="XM_014003336.1"/>
</dbReference>
<evidence type="ECO:0000256" key="8">
    <source>
        <dbReference type="ARBA" id="ARBA00023224"/>
    </source>
</evidence>
<keyword evidence="2" id="KW-1003">Cell membrane</keyword>
<feature type="transmembrane region" description="Helical" evidence="11">
    <location>
        <begin position="275"/>
        <end position="298"/>
    </location>
</feature>
<sequence length="340" mass="38562">MNETENSSEFYGDYVYDVCDNEISAVFSNQSVFRLVFYYTLFGLGLLGNWTVLWVLLRYTKLRTMTDVFLLNLVISDLLLAVSLPIWAYSSENIASCKLITALYQLGFYSGTLFVTLMSMDRYLAIVHAVAAIRTRTLRYGIIASIAVWFISVIMAAPQVAFASLEAEDDDNLSMHCHPIYPEQTQQFWKKRRNFSENTLGLFVCLPVMVFCYVKILLVLSRSRNSKRGKAIKLIFTVVCVFVVCWVPYNIVVFLQTLELLQIFNSCNTSNAINTAMGFAEIIALSHCCINPVIYAFIGEKFRKTVGNVLIKMSPWKLQSSGPLTSHTEETSNTPVRSDF</sequence>
<dbReference type="PRINTS" id="PR00657">
    <property type="entry name" value="CCCHEMOKINER"/>
</dbReference>
<feature type="transmembrane region" description="Helical" evidence="11">
    <location>
        <begin position="232"/>
        <end position="255"/>
    </location>
</feature>
<evidence type="ECO:0000256" key="2">
    <source>
        <dbReference type="ARBA" id="ARBA00022475"/>
    </source>
</evidence>
<accession>A0A2I4ATG2</accession>
<dbReference type="GeneID" id="106514187"/>
<protein>
    <submittedName>
        <fullName evidence="14">C-C chemokine receptor type 8</fullName>
    </submittedName>
</protein>
<feature type="transmembrane region" description="Helical" evidence="11">
    <location>
        <begin position="36"/>
        <end position="57"/>
    </location>
</feature>
<dbReference type="PANTHER" id="PTHR10489">
    <property type="entry name" value="CELL ADHESION MOLECULE"/>
    <property type="match status" value="1"/>
</dbReference>
<dbReference type="Proteomes" id="UP000192220">
    <property type="component" value="Unplaced"/>
</dbReference>
<dbReference type="PROSITE" id="PS50262">
    <property type="entry name" value="G_PROTEIN_RECEP_F1_2"/>
    <property type="match status" value="1"/>
</dbReference>
<dbReference type="PANTHER" id="PTHR10489:SF944">
    <property type="entry name" value="C-C CHEMOKINE RECEPTOR TYPE 8-LIKE"/>
    <property type="match status" value="1"/>
</dbReference>
<name>A0A2I4ATG2_AUSLI</name>
<dbReference type="InterPro" id="IPR050119">
    <property type="entry name" value="CCR1-9-like"/>
</dbReference>
<dbReference type="STRING" id="52670.A0A2I4ATG2"/>
<organism evidence="13 14">
    <name type="scientific">Austrofundulus limnaeus</name>
    <name type="common">Annual killifish</name>
    <dbReference type="NCBI Taxonomy" id="52670"/>
    <lineage>
        <taxon>Eukaryota</taxon>
        <taxon>Metazoa</taxon>
        <taxon>Chordata</taxon>
        <taxon>Craniata</taxon>
        <taxon>Vertebrata</taxon>
        <taxon>Euteleostomi</taxon>
        <taxon>Actinopterygii</taxon>
        <taxon>Neopterygii</taxon>
        <taxon>Teleostei</taxon>
        <taxon>Neoteleostei</taxon>
        <taxon>Acanthomorphata</taxon>
        <taxon>Ovalentaria</taxon>
        <taxon>Atherinomorphae</taxon>
        <taxon>Cyprinodontiformes</taxon>
        <taxon>Rivulidae</taxon>
        <taxon>Austrofundulus</taxon>
    </lineage>
</organism>
<feature type="transmembrane region" description="Helical" evidence="11">
    <location>
        <begin position="200"/>
        <end position="220"/>
    </location>
</feature>
<dbReference type="InterPro" id="IPR017452">
    <property type="entry name" value="GPCR_Rhodpsn_7TM"/>
</dbReference>
<evidence type="ECO:0000256" key="5">
    <source>
        <dbReference type="ARBA" id="ARBA00023040"/>
    </source>
</evidence>
<dbReference type="Gene3D" id="1.20.1070.10">
    <property type="entry name" value="Rhodopsin 7-helix transmembrane proteins"/>
    <property type="match status" value="1"/>
</dbReference>
<evidence type="ECO:0000256" key="6">
    <source>
        <dbReference type="ARBA" id="ARBA00023136"/>
    </source>
</evidence>
<keyword evidence="13" id="KW-1185">Reference proteome</keyword>
<dbReference type="SMART" id="SM01381">
    <property type="entry name" value="7TM_GPCR_Srsx"/>
    <property type="match status" value="1"/>
</dbReference>
<keyword evidence="7 9" id="KW-0675">Receptor</keyword>
<dbReference type="GO" id="GO:0019957">
    <property type="term" value="F:C-C chemokine binding"/>
    <property type="evidence" value="ECO:0007669"/>
    <property type="project" value="TreeGrafter"/>
</dbReference>
<dbReference type="GO" id="GO:0060326">
    <property type="term" value="P:cell chemotaxis"/>
    <property type="evidence" value="ECO:0007669"/>
    <property type="project" value="TreeGrafter"/>
</dbReference>
<evidence type="ECO:0000256" key="4">
    <source>
        <dbReference type="ARBA" id="ARBA00022989"/>
    </source>
</evidence>
<dbReference type="GO" id="GO:0007204">
    <property type="term" value="P:positive regulation of cytosolic calcium ion concentration"/>
    <property type="evidence" value="ECO:0007669"/>
    <property type="project" value="TreeGrafter"/>
</dbReference>
<feature type="region of interest" description="Disordered" evidence="10">
    <location>
        <begin position="319"/>
        <end position="340"/>
    </location>
</feature>
<dbReference type="Pfam" id="PF00001">
    <property type="entry name" value="7tm_1"/>
    <property type="match status" value="1"/>
</dbReference>
<evidence type="ECO:0000313" key="14">
    <source>
        <dbReference type="RefSeq" id="XP_013858790.1"/>
    </source>
</evidence>
<proteinExistence type="inferred from homology"/>
<feature type="domain" description="G-protein coupled receptors family 1 profile" evidence="12">
    <location>
        <begin position="48"/>
        <end position="295"/>
    </location>
</feature>
<evidence type="ECO:0000256" key="10">
    <source>
        <dbReference type="SAM" id="MobiDB-lite"/>
    </source>
</evidence>
<evidence type="ECO:0000256" key="3">
    <source>
        <dbReference type="ARBA" id="ARBA00022692"/>
    </source>
</evidence>
<keyword evidence="8 9" id="KW-0807">Transducer</keyword>
<dbReference type="PROSITE" id="PS00237">
    <property type="entry name" value="G_PROTEIN_RECEP_F1_1"/>
    <property type="match status" value="1"/>
</dbReference>
<comment type="subcellular location">
    <subcellularLocation>
        <location evidence="1">Cell membrane</location>
        <topology evidence="1">Multi-pass membrane protein</topology>
    </subcellularLocation>
</comment>
<evidence type="ECO:0000259" key="12">
    <source>
        <dbReference type="PROSITE" id="PS50262"/>
    </source>
</evidence>
<dbReference type="OrthoDB" id="5981253at2759"/>
<evidence type="ECO:0000256" key="11">
    <source>
        <dbReference type="SAM" id="Phobius"/>
    </source>
</evidence>
<keyword evidence="3 9" id="KW-0812">Transmembrane</keyword>